<dbReference type="PANTHER" id="PTHR43194">
    <property type="entry name" value="HYDROLASE ALPHA/BETA FOLD FAMILY"/>
    <property type="match status" value="1"/>
</dbReference>
<dbReference type="PANTHER" id="PTHR43194:SF5">
    <property type="entry name" value="PIMELOYL-[ACYL-CARRIER PROTEIN] METHYL ESTER ESTERASE"/>
    <property type="match status" value="1"/>
</dbReference>
<evidence type="ECO:0000313" key="2">
    <source>
        <dbReference type="EMBL" id="SAL66642.1"/>
    </source>
</evidence>
<sequence>MSIRKTVLRLPNSLFVQTEQHVFAEGRDNVILVNGALATTASFGQTIKYLSERYNVVCFDLPYAGQSRQHNPEEWTLTKDDEVEILLHVIRWFQPKFLYSVSWGGLASLLALSHENTSVERAVIGSFSPFLNDAMVDYVTRARDHLKVGEYLQAAHLLNDTVGKHLPRIMKLLNYRYLTSIPKEQHAQVAFHAEQILALQPESYVDKLVNIKSRIKFVNGELDEYTTTQDIRTLARYVTNVQFVSVPNTGHFLELEGRTQAAAMREELLDCFGTGQAGEQPRAEATVVPAFAQTFASTDMNLDLGSGT</sequence>
<dbReference type="OrthoDB" id="6984192at2"/>
<dbReference type="InterPro" id="IPR050228">
    <property type="entry name" value="Carboxylesterase_BioH"/>
</dbReference>
<dbReference type="Pfam" id="PF00561">
    <property type="entry name" value="Abhydrolase_1"/>
    <property type="match status" value="1"/>
</dbReference>
<evidence type="ECO:0000259" key="1">
    <source>
        <dbReference type="Pfam" id="PF00561"/>
    </source>
</evidence>
<dbReference type="InterPro" id="IPR029058">
    <property type="entry name" value="AB_hydrolase_fold"/>
</dbReference>
<dbReference type="InterPro" id="IPR000073">
    <property type="entry name" value="AB_hydrolase_1"/>
</dbReference>
<dbReference type="RefSeq" id="WP_075644054.1">
    <property type="nucleotide sequence ID" value="NZ_FCOK02000079.1"/>
</dbReference>
<name>A0A158JCL8_9BURK</name>
<feature type="domain" description="AB hydrolase-1" evidence="1">
    <location>
        <begin position="30"/>
        <end position="255"/>
    </location>
</feature>
<protein>
    <submittedName>
        <fullName evidence="2">3-hydroxydecanoyl-ACP:CoA transacylase</fullName>
    </submittedName>
</protein>
<accession>A0A158JCL8</accession>
<gene>
    <name evidence="2" type="ORF">AWB69_07549</name>
</gene>
<organism evidence="2 3">
    <name type="scientific">Caballeronia udeis</name>
    <dbReference type="NCBI Taxonomy" id="1232866"/>
    <lineage>
        <taxon>Bacteria</taxon>
        <taxon>Pseudomonadati</taxon>
        <taxon>Pseudomonadota</taxon>
        <taxon>Betaproteobacteria</taxon>
        <taxon>Burkholderiales</taxon>
        <taxon>Burkholderiaceae</taxon>
        <taxon>Caballeronia</taxon>
    </lineage>
</organism>
<dbReference type="AlphaFoldDB" id="A0A158JCL8"/>
<reference evidence="2 3" key="1">
    <citation type="submission" date="2016-01" db="EMBL/GenBank/DDBJ databases">
        <authorList>
            <person name="Oliw E.H."/>
        </authorList>
    </citation>
    <scope>NUCLEOTIDE SEQUENCE [LARGE SCALE GENOMIC DNA]</scope>
    <source>
        <strain evidence="2">LMG 27134</strain>
    </source>
</reference>
<dbReference type="SUPFAM" id="SSF53474">
    <property type="entry name" value="alpha/beta-Hydrolases"/>
    <property type="match status" value="1"/>
</dbReference>
<dbReference type="Gene3D" id="3.40.50.1820">
    <property type="entry name" value="alpha/beta hydrolase"/>
    <property type="match status" value="1"/>
</dbReference>
<dbReference type="Proteomes" id="UP000054683">
    <property type="component" value="Unassembled WGS sequence"/>
</dbReference>
<evidence type="ECO:0000313" key="3">
    <source>
        <dbReference type="Proteomes" id="UP000054683"/>
    </source>
</evidence>
<dbReference type="EMBL" id="FCOK02000079">
    <property type="protein sequence ID" value="SAL66642.1"/>
    <property type="molecule type" value="Genomic_DNA"/>
</dbReference>
<proteinExistence type="predicted"/>